<evidence type="ECO:0000313" key="1">
    <source>
        <dbReference type="EMBL" id="KAH9370553.1"/>
    </source>
</evidence>
<reference evidence="1 2" key="1">
    <citation type="journal article" date="2020" name="Cell">
        <title>Large-Scale Comparative Analyses of Tick Genomes Elucidate Their Genetic Diversity and Vector Capacities.</title>
        <authorList>
            <consortium name="Tick Genome and Microbiome Consortium (TIGMIC)"/>
            <person name="Jia N."/>
            <person name="Wang J."/>
            <person name="Shi W."/>
            <person name="Du L."/>
            <person name="Sun Y."/>
            <person name="Zhan W."/>
            <person name="Jiang J.F."/>
            <person name="Wang Q."/>
            <person name="Zhang B."/>
            <person name="Ji P."/>
            <person name="Bell-Sakyi L."/>
            <person name="Cui X.M."/>
            <person name="Yuan T.T."/>
            <person name="Jiang B.G."/>
            <person name="Yang W.F."/>
            <person name="Lam T.T."/>
            <person name="Chang Q.C."/>
            <person name="Ding S.J."/>
            <person name="Wang X.J."/>
            <person name="Zhu J.G."/>
            <person name="Ruan X.D."/>
            <person name="Zhao L."/>
            <person name="Wei J.T."/>
            <person name="Ye R.Z."/>
            <person name="Que T.C."/>
            <person name="Du C.H."/>
            <person name="Zhou Y.H."/>
            <person name="Cheng J.X."/>
            <person name="Dai P.F."/>
            <person name="Guo W.B."/>
            <person name="Han X.H."/>
            <person name="Huang E.J."/>
            <person name="Li L.F."/>
            <person name="Wei W."/>
            <person name="Gao Y.C."/>
            <person name="Liu J.Z."/>
            <person name="Shao H.Z."/>
            <person name="Wang X."/>
            <person name="Wang C.C."/>
            <person name="Yang T.C."/>
            <person name="Huo Q.B."/>
            <person name="Li W."/>
            <person name="Chen H.Y."/>
            <person name="Chen S.E."/>
            <person name="Zhou L.G."/>
            <person name="Ni X.B."/>
            <person name="Tian J.H."/>
            <person name="Sheng Y."/>
            <person name="Liu T."/>
            <person name="Pan Y.S."/>
            <person name="Xia L.Y."/>
            <person name="Li J."/>
            <person name="Zhao F."/>
            <person name="Cao W.C."/>
        </authorList>
    </citation>
    <scope>NUCLEOTIDE SEQUENCE [LARGE SCALE GENOMIC DNA]</scope>
    <source>
        <strain evidence="1">HaeL-2018</strain>
    </source>
</reference>
<dbReference type="Gene3D" id="3.60.10.10">
    <property type="entry name" value="Endonuclease/exonuclease/phosphatase"/>
    <property type="match status" value="1"/>
</dbReference>
<gene>
    <name evidence="1" type="ORF">HPB48_002516</name>
</gene>
<dbReference type="Proteomes" id="UP000821853">
    <property type="component" value="Chromosome 3"/>
</dbReference>
<dbReference type="VEuPathDB" id="VectorBase:HLOH_042799"/>
<keyword evidence="2" id="KW-1185">Reference proteome</keyword>
<proteinExistence type="predicted"/>
<protein>
    <recommendedName>
        <fullName evidence="3">Endonuclease/exonuclease/phosphatase domain-containing protein</fullName>
    </recommendedName>
</protein>
<dbReference type="EMBL" id="JABSTR010000005">
    <property type="protein sequence ID" value="KAH9370553.1"/>
    <property type="molecule type" value="Genomic_DNA"/>
</dbReference>
<dbReference type="AlphaFoldDB" id="A0A9J6G770"/>
<dbReference type="SUPFAM" id="SSF56219">
    <property type="entry name" value="DNase I-like"/>
    <property type="match status" value="1"/>
</dbReference>
<name>A0A9J6G770_HAELO</name>
<sequence>MKAVHLELKNEVGTVTRLADHAKQIDSFPDLTWASSALKCDWHTWPDTLGSDHIPIAVKLKCLKDHRQSRQAYVIRWDKSRDSFANTIG</sequence>
<dbReference type="InterPro" id="IPR036691">
    <property type="entry name" value="Endo/exonu/phosph_ase_sf"/>
</dbReference>
<evidence type="ECO:0008006" key="3">
    <source>
        <dbReference type="Google" id="ProtNLM"/>
    </source>
</evidence>
<evidence type="ECO:0000313" key="2">
    <source>
        <dbReference type="Proteomes" id="UP000821853"/>
    </source>
</evidence>
<comment type="caution">
    <text evidence="1">The sequence shown here is derived from an EMBL/GenBank/DDBJ whole genome shotgun (WGS) entry which is preliminary data.</text>
</comment>
<organism evidence="1 2">
    <name type="scientific">Haemaphysalis longicornis</name>
    <name type="common">Bush tick</name>
    <dbReference type="NCBI Taxonomy" id="44386"/>
    <lineage>
        <taxon>Eukaryota</taxon>
        <taxon>Metazoa</taxon>
        <taxon>Ecdysozoa</taxon>
        <taxon>Arthropoda</taxon>
        <taxon>Chelicerata</taxon>
        <taxon>Arachnida</taxon>
        <taxon>Acari</taxon>
        <taxon>Parasitiformes</taxon>
        <taxon>Ixodida</taxon>
        <taxon>Ixodoidea</taxon>
        <taxon>Ixodidae</taxon>
        <taxon>Haemaphysalinae</taxon>
        <taxon>Haemaphysalis</taxon>
    </lineage>
</organism>
<accession>A0A9J6G770</accession>